<dbReference type="Proteomes" id="UP000249135">
    <property type="component" value="Unassembled WGS sequence"/>
</dbReference>
<evidence type="ECO:0000259" key="6">
    <source>
        <dbReference type="Pfam" id="PF04335"/>
    </source>
</evidence>
<dbReference type="GO" id="GO:0016020">
    <property type="term" value="C:membrane"/>
    <property type="evidence" value="ECO:0007669"/>
    <property type="project" value="UniProtKB-SubCell"/>
</dbReference>
<evidence type="ECO:0000256" key="3">
    <source>
        <dbReference type="ARBA" id="ARBA00022989"/>
    </source>
</evidence>
<keyword evidence="2 5" id="KW-0812">Transmembrane</keyword>
<accession>A0A2W5SQ16</accession>
<dbReference type="EMBL" id="QFPP01000037">
    <property type="protein sequence ID" value="PZQ76880.1"/>
    <property type="molecule type" value="Genomic_DNA"/>
</dbReference>
<organism evidence="7 8">
    <name type="scientific">Variovorax paradoxus</name>
    <dbReference type="NCBI Taxonomy" id="34073"/>
    <lineage>
        <taxon>Bacteria</taxon>
        <taxon>Pseudomonadati</taxon>
        <taxon>Pseudomonadota</taxon>
        <taxon>Betaproteobacteria</taxon>
        <taxon>Burkholderiales</taxon>
        <taxon>Comamonadaceae</taxon>
        <taxon>Variovorax</taxon>
    </lineage>
</organism>
<protein>
    <recommendedName>
        <fullName evidence="6">Bacterial virulence protein VirB8 domain-containing protein</fullName>
    </recommendedName>
</protein>
<feature type="transmembrane region" description="Helical" evidence="5">
    <location>
        <begin position="37"/>
        <end position="60"/>
    </location>
</feature>
<reference evidence="7 8" key="1">
    <citation type="submission" date="2017-08" db="EMBL/GenBank/DDBJ databases">
        <title>Infants hospitalized years apart are colonized by the same room-sourced microbial strains.</title>
        <authorList>
            <person name="Brooks B."/>
            <person name="Olm M.R."/>
            <person name="Firek B.A."/>
            <person name="Baker R."/>
            <person name="Thomas B.C."/>
            <person name="Morowitz M.J."/>
            <person name="Banfield J.F."/>
        </authorList>
    </citation>
    <scope>NUCLEOTIDE SEQUENCE [LARGE SCALE GENOMIC DNA]</scope>
    <source>
        <strain evidence="7">S2_005_003_R2_41</strain>
    </source>
</reference>
<evidence type="ECO:0000256" key="1">
    <source>
        <dbReference type="ARBA" id="ARBA00004167"/>
    </source>
</evidence>
<dbReference type="SUPFAM" id="SSF54427">
    <property type="entry name" value="NTF2-like"/>
    <property type="match status" value="1"/>
</dbReference>
<comment type="subcellular location">
    <subcellularLocation>
        <location evidence="1">Membrane</location>
        <topology evidence="1">Single-pass membrane protein</topology>
    </subcellularLocation>
</comment>
<proteinExistence type="predicted"/>
<dbReference type="GO" id="GO:0030255">
    <property type="term" value="P:protein secretion by the type IV secretion system"/>
    <property type="evidence" value="ECO:0007669"/>
    <property type="project" value="InterPro"/>
</dbReference>
<dbReference type="InterPro" id="IPR026264">
    <property type="entry name" value="VirB8/PtlE"/>
</dbReference>
<dbReference type="PIRSF" id="PIRSF003299">
    <property type="entry name" value="VirB8_PtlE"/>
    <property type="match status" value="1"/>
</dbReference>
<evidence type="ECO:0000256" key="2">
    <source>
        <dbReference type="ARBA" id="ARBA00022692"/>
    </source>
</evidence>
<keyword evidence="4 5" id="KW-0472">Membrane</keyword>
<dbReference type="InterPro" id="IPR032710">
    <property type="entry name" value="NTF2-like_dom_sf"/>
</dbReference>
<comment type="caution">
    <text evidence="7">The sequence shown here is derived from an EMBL/GenBank/DDBJ whole genome shotgun (WGS) entry which is preliminary data.</text>
</comment>
<dbReference type="CDD" id="cd16424">
    <property type="entry name" value="VirB8"/>
    <property type="match status" value="1"/>
</dbReference>
<sequence>MWKKAKSKDAPVKDGRLLTNLSWEADQVLNANKERRFAWRLVFGLMVCVVALAGVIAFMLPLKKVVPTVVMVDKLTGENQVITLAQDYVKTSTLSDKHWVQRYVVAHERYVYRFVQWDYDTVRLMSEPKVWADYTPKFEGSESMDKRLKDDVEILPNILSITLTGNGLATVRYEVKTRDYRTTAPPVVSRRIATLRYEYKSRNLLLENEQEAIANPLGFTVTAYQTDPEMGGEAKGATP</sequence>
<dbReference type="Pfam" id="PF04335">
    <property type="entry name" value="VirB8"/>
    <property type="match status" value="1"/>
</dbReference>
<name>A0A2W5SQ16_VARPD</name>
<gene>
    <name evidence="7" type="ORF">DI563_05750</name>
</gene>
<keyword evidence="3 5" id="KW-1133">Transmembrane helix</keyword>
<dbReference type="InterPro" id="IPR007430">
    <property type="entry name" value="VirB8"/>
</dbReference>
<feature type="domain" description="Bacterial virulence protein VirB8" evidence="6">
    <location>
        <begin position="22"/>
        <end position="229"/>
    </location>
</feature>
<evidence type="ECO:0000256" key="4">
    <source>
        <dbReference type="ARBA" id="ARBA00023136"/>
    </source>
</evidence>
<dbReference type="Gene3D" id="3.10.450.230">
    <property type="entry name" value="VirB8 protein"/>
    <property type="match status" value="1"/>
</dbReference>
<dbReference type="AlphaFoldDB" id="A0A2W5SQ16"/>
<evidence type="ECO:0000313" key="8">
    <source>
        <dbReference type="Proteomes" id="UP000249135"/>
    </source>
</evidence>
<evidence type="ECO:0000313" key="7">
    <source>
        <dbReference type="EMBL" id="PZQ76880.1"/>
    </source>
</evidence>
<evidence type="ECO:0000256" key="5">
    <source>
        <dbReference type="SAM" id="Phobius"/>
    </source>
</evidence>